<keyword evidence="3 6" id="KW-0812">Transmembrane</keyword>
<dbReference type="OrthoDB" id="8478277at2"/>
<dbReference type="Pfam" id="PF05425">
    <property type="entry name" value="CopD"/>
    <property type="match status" value="1"/>
</dbReference>
<proteinExistence type="predicted"/>
<name>A0A2V2LGN9_9RHOB</name>
<keyword evidence="2" id="KW-1003">Cell membrane</keyword>
<feature type="transmembrane region" description="Helical" evidence="6">
    <location>
        <begin position="123"/>
        <end position="143"/>
    </location>
</feature>
<evidence type="ECO:0000313" key="9">
    <source>
        <dbReference type="Proteomes" id="UP000245680"/>
    </source>
</evidence>
<evidence type="ECO:0000256" key="6">
    <source>
        <dbReference type="SAM" id="Phobius"/>
    </source>
</evidence>
<dbReference type="InterPro" id="IPR032694">
    <property type="entry name" value="CopC/D"/>
</dbReference>
<dbReference type="InterPro" id="IPR008457">
    <property type="entry name" value="Cu-R_CopD_dom"/>
</dbReference>
<comment type="subcellular location">
    <subcellularLocation>
        <location evidence="1">Cell membrane</location>
        <topology evidence="1">Multi-pass membrane protein</topology>
    </subcellularLocation>
</comment>
<sequence>MLAALTQADAVTWLSIVAKALAYAATLSAVGSVLVLALLPGLGAGGRDALRRTAALSALAASLFTVLRLPLRASFLMGGMWDGAMDPAILGMVAESPLGTSAALRLAGLALILCVLWRGRTGLWFAVPGALLASASFAFRGHALSEPQAILGTLVTLHILCLAFWIGGLAPLLRSLRTEPPALAGALAEAFGRQAVWAVGVVLLGGAIALALLGAARPSALASPYGQMFALKLLLVAGVLAMAALNRLTLTPALLAARPDASARMRRSIRAEAALIAGVLLVTAALTTVSSPPGPGEDQMAALVPPVIGQVQDMTGDAS</sequence>
<feature type="transmembrane region" description="Helical" evidence="6">
    <location>
        <begin position="149"/>
        <end position="173"/>
    </location>
</feature>
<feature type="transmembrane region" description="Helical" evidence="6">
    <location>
        <begin position="20"/>
        <end position="42"/>
    </location>
</feature>
<dbReference type="PANTHER" id="PTHR34820">
    <property type="entry name" value="INNER MEMBRANE PROTEIN YEBZ"/>
    <property type="match status" value="1"/>
</dbReference>
<evidence type="ECO:0000259" key="7">
    <source>
        <dbReference type="Pfam" id="PF05425"/>
    </source>
</evidence>
<feature type="domain" description="Copper resistance protein D" evidence="7">
    <location>
        <begin position="187"/>
        <end position="286"/>
    </location>
</feature>
<evidence type="ECO:0000256" key="3">
    <source>
        <dbReference type="ARBA" id="ARBA00022692"/>
    </source>
</evidence>
<gene>
    <name evidence="8" type="ORF">DKT77_12430</name>
</gene>
<feature type="transmembrane region" description="Helical" evidence="6">
    <location>
        <begin position="54"/>
        <end position="78"/>
    </location>
</feature>
<accession>A0A2V2LGN9</accession>
<dbReference type="AlphaFoldDB" id="A0A2V2LGN9"/>
<evidence type="ECO:0000256" key="2">
    <source>
        <dbReference type="ARBA" id="ARBA00022475"/>
    </source>
</evidence>
<feature type="transmembrane region" description="Helical" evidence="6">
    <location>
        <begin position="228"/>
        <end position="250"/>
    </location>
</feature>
<dbReference type="EMBL" id="QGKU01000038">
    <property type="protein sequence ID" value="PWR02347.1"/>
    <property type="molecule type" value="Genomic_DNA"/>
</dbReference>
<dbReference type="GO" id="GO:0005886">
    <property type="term" value="C:plasma membrane"/>
    <property type="evidence" value="ECO:0007669"/>
    <property type="project" value="UniProtKB-SubCell"/>
</dbReference>
<evidence type="ECO:0000256" key="4">
    <source>
        <dbReference type="ARBA" id="ARBA00022989"/>
    </source>
</evidence>
<feature type="transmembrane region" description="Helical" evidence="6">
    <location>
        <begin position="194"/>
        <end position="216"/>
    </location>
</feature>
<keyword evidence="5 6" id="KW-0472">Membrane</keyword>
<reference evidence="8 9" key="1">
    <citation type="submission" date="2018-05" db="EMBL/GenBank/DDBJ databases">
        <title>Rhodobacteraceae gen. nov., sp. nov. isolated from sea water.</title>
        <authorList>
            <person name="Ren Y."/>
        </authorList>
    </citation>
    <scope>NUCLEOTIDE SEQUENCE [LARGE SCALE GENOMIC DNA]</scope>
    <source>
        <strain evidence="8 9">TG-679</strain>
    </source>
</reference>
<organism evidence="8 9">
    <name type="scientific">Meridianimarinicoccus roseus</name>
    <dbReference type="NCBI Taxonomy" id="2072018"/>
    <lineage>
        <taxon>Bacteria</taxon>
        <taxon>Pseudomonadati</taxon>
        <taxon>Pseudomonadota</taxon>
        <taxon>Alphaproteobacteria</taxon>
        <taxon>Rhodobacterales</taxon>
        <taxon>Paracoccaceae</taxon>
        <taxon>Meridianimarinicoccus</taxon>
    </lineage>
</organism>
<keyword evidence="9" id="KW-1185">Reference proteome</keyword>
<dbReference type="PANTHER" id="PTHR34820:SF4">
    <property type="entry name" value="INNER MEMBRANE PROTEIN YEBZ"/>
    <property type="match status" value="1"/>
</dbReference>
<dbReference type="Proteomes" id="UP000245680">
    <property type="component" value="Unassembled WGS sequence"/>
</dbReference>
<dbReference type="RefSeq" id="WP_109812016.1">
    <property type="nucleotide sequence ID" value="NZ_QGKU01000038.1"/>
</dbReference>
<protein>
    <submittedName>
        <fullName evidence="8">Copper-binding protein</fullName>
    </submittedName>
</protein>
<comment type="caution">
    <text evidence="8">The sequence shown here is derived from an EMBL/GenBank/DDBJ whole genome shotgun (WGS) entry which is preliminary data.</text>
</comment>
<evidence type="ECO:0000256" key="1">
    <source>
        <dbReference type="ARBA" id="ARBA00004651"/>
    </source>
</evidence>
<feature type="transmembrane region" description="Helical" evidence="6">
    <location>
        <begin position="271"/>
        <end position="290"/>
    </location>
</feature>
<feature type="transmembrane region" description="Helical" evidence="6">
    <location>
        <begin position="98"/>
        <end position="116"/>
    </location>
</feature>
<dbReference type="GO" id="GO:0006825">
    <property type="term" value="P:copper ion transport"/>
    <property type="evidence" value="ECO:0007669"/>
    <property type="project" value="InterPro"/>
</dbReference>
<evidence type="ECO:0000313" key="8">
    <source>
        <dbReference type="EMBL" id="PWR02347.1"/>
    </source>
</evidence>
<evidence type="ECO:0000256" key="5">
    <source>
        <dbReference type="ARBA" id="ARBA00023136"/>
    </source>
</evidence>
<keyword evidence="4 6" id="KW-1133">Transmembrane helix</keyword>